<name>A0A2W5C9T0_9SPHN</name>
<evidence type="ECO:0000256" key="1">
    <source>
        <dbReference type="ARBA" id="ARBA00004651"/>
    </source>
</evidence>
<evidence type="ECO:0000256" key="4">
    <source>
        <dbReference type="ARBA" id="ARBA00022692"/>
    </source>
</evidence>
<evidence type="ECO:0000256" key="3">
    <source>
        <dbReference type="ARBA" id="ARBA00022670"/>
    </source>
</evidence>
<dbReference type="GO" id="GO:0006508">
    <property type="term" value="P:proteolysis"/>
    <property type="evidence" value="ECO:0007669"/>
    <property type="project" value="UniProtKB-KW"/>
</dbReference>
<evidence type="ECO:0000256" key="6">
    <source>
        <dbReference type="ARBA" id="ARBA00022989"/>
    </source>
</evidence>
<proteinExistence type="predicted"/>
<accession>A0A2W5C9T0</accession>
<feature type="transmembrane region" description="Helical" evidence="8">
    <location>
        <begin position="218"/>
        <end position="238"/>
    </location>
</feature>
<dbReference type="InterPro" id="IPR014263">
    <property type="entry name" value="Methanolan_biosynth_EpsI"/>
</dbReference>
<feature type="transmembrane region" description="Helical" evidence="8">
    <location>
        <begin position="51"/>
        <end position="67"/>
    </location>
</feature>
<dbReference type="InterPro" id="IPR026392">
    <property type="entry name" value="Exo/Archaeosortase_dom"/>
</dbReference>
<dbReference type="GO" id="GO:0005886">
    <property type="term" value="C:plasma membrane"/>
    <property type="evidence" value="ECO:0007669"/>
    <property type="project" value="UniProtKB-SubCell"/>
</dbReference>
<comment type="subcellular location">
    <subcellularLocation>
        <location evidence="1">Cell membrane</location>
        <topology evidence="1">Multi-pass membrane protein</topology>
    </subcellularLocation>
</comment>
<keyword evidence="4 8" id="KW-0812">Transmembrane</keyword>
<keyword evidence="7 8" id="KW-0472">Membrane</keyword>
<keyword evidence="5" id="KW-0378">Hydrolase</keyword>
<dbReference type="EMBL" id="QFNN01000003">
    <property type="protein sequence ID" value="PZO91915.1"/>
    <property type="molecule type" value="Genomic_DNA"/>
</dbReference>
<keyword evidence="6 8" id="KW-1133">Transmembrane helix</keyword>
<reference evidence="10 11" key="1">
    <citation type="submission" date="2017-08" db="EMBL/GenBank/DDBJ databases">
        <title>Infants hospitalized years apart are colonized by the same room-sourced microbial strains.</title>
        <authorList>
            <person name="Brooks B."/>
            <person name="Olm M.R."/>
            <person name="Firek B.A."/>
            <person name="Baker R."/>
            <person name="Thomas B.C."/>
            <person name="Morowitz M.J."/>
            <person name="Banfield J.F."/>
        </authorList>
    </citation>
    <scope>NUCLEOTIDE SEQUENCE [LARGE SCALE GENOMIC DNA]</scope>
    <source>
        <strain evidence="10">S2_018_000_R2_101</strain>
    </source>
</reference>
<evidence type="ECO:0000256" key="2">
    <source>
        <dbReference type="ARBA" id="ARBA00022475"/>
    </source>
</evidence>
<evidence type="ECO:0000256" key="7">
    <source>
        <dbReference type="ARBA" id="ARBA00023136"/>
    </source>
</evidence>
<dbReference type="GO" id="GO:0008233">
    <property type="term" value="F:peptidase activity"/>
    <property type="evidence" value="ECO:0007669"/>
    <property type="project" value="UniProtKB-KW"/>
</dbReference>
<feature type="transmembrane region" description="Helical" evidence="8">
    <location>
        <begin position="191"/>
        <end position="211"/>
    </location>
</feature>
<dbReference type="Proteomes" id="UP000249066">
    <property type="component" value="Unassembled WGS sequence"/>
</dbReference>
<dbReference type="NCBIfam" id="TIGR02914">
    <property type="entry name" value="EpsI_fam"/>
    <property type="match status" value="1"/>
</dbReference>
<gene>
    <name evidence="10" type="ORF">DI623_01610</name>
</gene>
<organism evidence="10 11">
    <name type="scientific">Sphingomonas sanxanigenens</name>
    <dbReference type="NCBI Taxonomy" id="397260"/>
    <lineage>
        <taxon>Bacteria</taxon>
        <taxon>Pseudomonadati</taxon>
        <taxon>Pseudomonadota</taxon>
        <taxon>Alphaproteobacteria</taxon>
        <taxon>Sphingomonadales</taxon>
        <taxon>Sphingomonadaceae</taxon>
        <taxon>Sphingomonas</taxon>
    </lineage>
</organism>
<dbReference type="Pfam" id="PF09721">
    <property type="entry name" value="Exosortase_EpsH"/>
    <property type="match status" value="1"/>
</dbReference>
<feature type="transmembrane region" description="Helical" evidence="8">
    <location>
        <begin position="300"/>
        <end position="320"/>
    </location>
</feature>
<keyword evidence="3" id="KW-0645">Protease</keyword>
<dbReference type="NCBIfam" id="TIGR02602">
    <property type="entry name" value="8TM_EpsH"/>
    <property type="match status" value="1"/>
</dbReference>
<evidence type="ECO:0000313" key="10">
    <source>
        <dbReference type="EMBL" id="PZO91915.1"/>
    </source>
</evidence>
<feature type="transmembrane region" description="Helical" evidence="8">
    <location>
        <begin position="20"/>
        <end position="45"/>
    </location>
</feature>
<feature type="domain" description="Methanolan biosynthesis EpsI" evidence="9">
    <location>
        <begin position="307"/>
        <end position="488"/>
    </location>
</feature>
<sequence>MNPALILAPPRLAQGWRIQLAWLGAVWGALLVLFHHDILAMAGIWWNSSTFNHILFLPFIIVWLVSLRWRALMHFTPAGWWPGLILVALGAVAWLLGSAAGVDFACQLGVVMMMQGAAIALLGPVVSCALAFPIFYALFLVPFGEELVPPLQTLTARMCMALLHLSGVPAAIEGVYITIPNGAFRVAEACSGVKFLVAMVALGALAANLCFHSWLRRLGFMAACVAAPILANGVRAFGTIWIAHRTSSDFAVGVDHVVYGWFFFAFVIALVMGTAWPFFDRGPRDPWFDADRLADLSFHAASSPLVALGCLAFAVAPLLWSGAGAAAPAPLSAPPTVPGWTRIEAKPATPWRPRFDRADHLVVARYRDRSGATVDLAIAVYADQRGREMIGYGQGAIDPDADWQWLADSASFPRAHAQRIAAPGGLQREVLVFYRVGDLLTGSESEAKLETMKVRLFGGPQRAVAILVSGEGDGARAAVERFVAALGSISALADRAAGLE</sequence>
<evidence type="ECO:0000259" key="9">
    <source>
        <dbReference type="Pfam" id="PF11984"/>
    </source>
</evidence>
<keyword evidence="2" id="KW-1003">Cell membrane</keyword>
<comment type="caution">
    <text evidence="10">The sequence shown here is derived from an EMBL/GenBank/DDBJ whole genome shotgun (WGS) entry which is preliminary data.</text>
</comment>
<dbReference type="InterPro" id="IPR019127">
    <property type="entry name" value="Exosortase"/>
</dbReference>
<feature type="transmembrane region" description="Helical" evidence="8">
    <location>
        <begin position="117"/>
        <end position="141"/>
    </location>
</feature>
<feature type="transmembrane region" description="Helical" evidence="8">
    <location>
        <begin position="258"/>
        <end position="279"/>
    </location>
</feature>
<feature type="transmembrane region" description="Helical" evidence="8">
    <location>
        <begin position="79"/>
        <end position="97"/>
    </location>
</feature>
<dbReference type="NCBIfam" id="TIGR04178">
    <property type="entry name" value="exo_archaeo"/>
    <property type="match status" value="1"/>
</dbReference>
<dbReference type="InterPro" id="IPR013426">
    <property type="entry name" value="EpsH-like"/>
</dbReference>
<evidence type="ECO:0000256" key="8">
    <source>
        <dbReference type="SAM" id="Phobius"/>
    </source>
</evidence>
<protein>
    <submittedName>
        <fullName evidence="10">EpsI domain-containing exosortase</fullName>
    </submittedName>
</protein>
<dbReference type="Pfam" id="PF11984">
    <property type="entry name" value="DUF3485"/>
    <property type="match status" value="1"/>
</dbReference>
<evidence type="ECO:0000256" key="5">
    <source>
        <dbReference type="ARBA" id="ARBA00022801"/>
    </source>
</evidence>
<dbReference type="AlphaFoldDB" id="A0A2W5C9T0"/>
<dbReference type="NCBIfam" id="TIGR03109">
    <property type="entry name" value="exosort_XrtA"/>
    <property type="match status" value="1"/>
</dbReference>
<dbReference type="InterPro" id="IPR017540">
    <property type="entry name" value="Exosortase-1"/>
</dbReference>
<evidence type="ECO:0000313" key="11">
    <source>
        <dbReference type="Proteomes" id="UP000249066"/>
    </source>
</evidence>